<protein>
    <submittedName>
        <fullName evidence="5">GntR family transcriptional regulator</fullName>
    </submittedName>
</protein>
<evidence type="ECO:0000256" key="1">
    <source>
        <dbReference type="ARBA" id="ARBA00023015"/>
    </source>
</evidence>
<dbReference type="InterPro" id="IPR011711">
    <property type="entry name" value="GntR_C"/>
</dbReference>
<dbReference type="SUPFAM" id="SSF46785">
    <property type="entry name" value="Winged helix' DNA-binding domain"/>
    <property type="match status" value="1"/>
</dbReference>
<reference evidence="5 6" key="1">
    <citation type="submission" date="2018-04" db="EMBL/GenBank/DDBJ databases">
        <title>Genomic Encyclopedia of Archaeal and Bacterial Type Strains, Phase II (KMG-II): from individual species to whole genera.</title>
        <authorList>
            <person name="Goeker M."/>
        </authorList>
    </citation>
    <scope>NUCLEOTIDE SEQUENCE [LARGE SCALE GENOMIC DNA]</scope>
    <source>
        <strain evidence="5 6">DSM 25521</strain>
    </source>
</reference>
<dbReference type="SMART" id="SM00895">
    <property type="entry name" value="FCD"/>
    <property type="match status" value="1"/>
</dbReference>
<accession>A0A2T4YYI2</accession>
<dbReference type="InterPro" id="IPR036390">
    <property type="entry name" value="WH_DNA-bd_sf"/>
</dbReference>
<dbReference type="Gene3D" id="1.10.10.10">
    <property type="entry name" value="Winged helix-like DNA-binding domain superfamily/Winged helix DNA-binding domain"/>
    <property type="match status" value="1"/>
</dbReference>
<dbReference type="GO" id="GO:0003677">
    <property type="term" value="F:DNA binding"/>
    <property type="evidence" value="ECO:0007669"/>
    <property type="project" value="UniProtKB-KW"/>
</dbReference>
<dbReference type="CDD" id="cd07377">
    <property type="entry name" value="WHTH_GntR"/>
    <property type="match status" value="1"/>
</dbReference>
<evidence type="ECO:0000313" key="5">
    <source>
        <dbReference type="EMBL" id="PTM51794.1"/>
    </source>
</evidence>
<evidence type="ECO:0000259" key="4">
    <source>
        <dbReference type="PROSITE" id="PS50949"/>
    </source>
</evidence>
<keyword evidence="1" id="KW-0805">Transcription regulation</keyword>
<feature type="domain" description="HTH gntR-type" evidence="4">
    <location>
        <begin position="15"/>
        <end position="82"/>
    </location>
</feature>
<dbReference type="Pfam" id="PF00392">
    <property type="entry name" value="GntR"/>
    <property type="match status" value="1"/>
</dbReference>
<dbReference type="Gene3D" id="1.20.120.530">
    <property type="entry name" value="GntR ligand-binding domain-like"/>
    <property type="match status" value="1"/>
</dbReference>
<dbReference type="GO" id="GO:0003700">
    <property type="term" value="F:DNA-binding transcription factor activity"/>
    <property type="evidence" value="ECO:0007669"/>
    <property type="project" value="InterPro"/>
</dbReference>
<dbReference type="InterPro" id="IPR008920">
    <property type="entry name" value="TF_FadR/GntR_C"/>
</dbReference>
<evidence type="ECO:0000256" key="3">
    <source>
        <dbReference type="ARBA" id="ARBA00023163"/>
    </source>
</evidence>
<dbReference type="SUPFAM" id="SSF48008">
    <property type="entry name" value="GntR ligand-binding domain-like"/>
    <property type="match status" value="1"/>
</dbReference>
<dbReference type="InterPro" id="IPR000524">
    <property type="entry name" value="Tscrpt_reg_HTH_GntR"/>
</dbReference>
<gene>
    <name evidence="5" type="ORF">C8P69_10981</name>
</gene>
<dbReference type="InterPro" id="IPR036388">
    <property type="entry name" value="WH-like_DNA-bd_sf"/>
</dbReference>
<name>A0A2T4YYI2_9HYPH</name>
<dbReference type="Proteomes" id="UP000241808">
    <property type="component" value="Unassembled WGS sequence"/>
</dbReference>
<dbReference type="PANTHER" id="PTHR43537">
    <property type="entry name" value="TRANSCRIPTIONAL REGULATOR, GNTR FAMILY"/>
    <property type="match status" value="1"/>
</dbReference>
<evidence type="ECO:0000256" key="2">
    <source>
        <dbReference type="ARBA" id="ARBA00023125"/>
    </source>
</evidence>
<keyword evidence="3" id="KW-0804">Transcription</keyword>
<keyword evidence="2" id="KW-0238">DNA-binding</keyword>
<dbReference type="PANTHER" id="PTHR43537:SF49">
    <property type="entry name" value="TRANSCRIPTIONAL REGULATORY PROTEIN"/>
    <property type="match status" value="1"/>
</dbReference>
<proteinExistence type="predicted"/>
<dbReference type="RefSeq" id="WP_425440768.1">
    <property type="nucleotide sequence ID" value="NZ_PZZL01000009.1"/>
</dbReference>
<dbReference type="EMBL" id="PZZL01000009">
    <property type="protein sequence ID" value="PTM51794.1"/>
    <property type="molecule type" value="Genomic_DNA"/>
</dbReference>
<comment type="caution">
    <text evidence="5">The sequence shown here is derived from an EMBL/GenBank/DDBJ whole genome shotgun (WGS) entry which is preliminary data.</text>
</comment>
<dbReference type="PRINTS" id="PR00035">
    <property type="entry name" value="HTHGNTR"/>
</dbReference>
<dbReference type="AlphaFoldDB" id="A0A2T4YYI2"/>
<evidence type="ECO:0000313" key="6">
    <source>
        <dbReference type="Proteomes" id="UP000241808"/>
    </source>
</evidence>
<keyword evidence="6" id="KW-1185">Reference proteome</keyword>
<sequence>MHAMTDIPLAPRGRNTRSEELQTRLAEAIVSGRLKPGAPLDEAQIAAEFSVSRTPVREALRQLSSSGLVDIRPHRGAVVAKPDHDQLRDMFAVMGELEGVAAGLCAVKMDRAERAGLEELHRAMARLVHDGDLDAYSAANITFHVTIYRGSHNTYLAEMASATRRRLAPFRRAQFEGRDRLARSHHEHDQVVQAIQRGDAERAAAAMRDHIGLSARAWETIVALGPT</sequence>
<dbReference type="Pfam" id="PF07729">
    <property type="entry name" value="FCD"/>
    <property type="match status" value="1"/>
</dbReference>
<organism evidence="5 6">
    <name type="scientific">Phreatobacter oligotrophus</name>
    <dbReference type="NCBI Taxonomy" id="1122261"/>
    <lineage>
        <taxon>Bacteria</taxon>
        <taxon>Pseudomonadati</taxon>
        <taxon>Pseudomonadota</taxon>
        <taxon>Alphaproteobacteria</taxon>
        <taxon>Hyphomicrobiales</taxon>
        <taxon>Phreatobacteraceae</taxon>
        <taxon>Phreatobacter</taxon>
    </lineage>
</organism>
<dbReference type="SMART" id="SM00345">
    <property type="entry name" value="HTH_GNTR"/>
    <property type="match status" value="1"/>
</dbReference>
<dbReference type="PROSITE" id="PS50949">
    <property type="entry name" value="HTH_GNTR"/>
    <property type="match status" value="1"/>
</dbReference>